<dbReference type="SUPFAM" id="SSF55073">
    <property type="entry name" value="Nucleotide cyclase"/>
    <property type="match status" value="1"/>
</dbReference>
<feature type="transmembrane region" description="Helical" evidence="2">
    <location>
        <begin position="158"/>
        <end position="176"/>
    </location>
</feature>
<dbReference type="InterPro" id="IPR029787">
    <property type="entry name" value="Nucleotide_cyclase"/>
</dbReference>
<feature type="domain" description="GGDEF" evidence="3">
    <location>
        <begin position="219"/>
        <end position="352"/>
    </location>
</feature>
<dbReference type="PANTHER" id="PTHR46663">
    <property type="entry name" value="DIGUANYLATE CYCLASE DGCT-RELATED"/>
    <property type="match status" value="1"/>
</dbReference>
<evidence type="ECO:0000256" key="1">
    <source>
        <dbReference type="ARBA" id="ARBA00001946"/>
    </source>
</evidence>
<name>A0AA43Q8J9_9GAMM</name>
<dbReference type="CDD" id="cd01949">
    <property type="entry name" value="GGDEF"/>
    <property type="match status" value="1"/>
</dbReference>
<gene>
    <name evidence="4" type="ORF">PSU93_15290</name>
</gene>
<keyword evidence="2" id="KW-1133">Transmembrane helix</keyword>
<dbReference type="GO" id="GO:0003824">
    <property type="term" value="F:catalytic activity"/>
    <property type="evidence" value="ECO:0007669"/>
    <property type="project" value="UniProtKB-ARBA"/>
</dbReference>
<dbReference type="NCBIfam" id="TIGR00254">
    <property type="entry name" value="GGDEF"/>
    <property type="match status" value="1"/>
</dbReference>
<keyword evidence="2" id="KW-0812">Transmembrane</keyword>
<feature type="transmembrane region" description="Helical" evidence="2">
    <location>
        <begin position="76"/>
        <end position="95"/>
    </location>
</feature>
<dbReference type="InterPro" id="IPR000160">
    <property type="entry name" value="GGDEF_dom"/>
</dbReference>
<feature type="transmembrane region" description="Helical" evidence="2">
    <location>
        <begin position="49"/>
        <end position="70"/>
    </location>
</feature>
<comment type="cofactor">
    <cofactor evidence="1">
        <name>Mg(2+)</name>
        <dbReference type="ChEBI" id="CHEBI:18420"/>
    </cofactor>
</comment>
<organism evidence="4 5">
    <name type="scientific">Candidatus Methylobacter titanis</name>
    <dbReference type="NCBI Taxonomy" id="3053457"/>
    <lineage>
        <taxon>Bacteria</taxon>
        <taxon>Pseudomonadati</taxon>
        <taxon>Pseudomonadota</taxon>
        <taxon>Gammaproteobacteria</taxon>
        <taxon>Methylococcales</taxon>
        <taxon>Methylococcaceae</taxon>
        <taxon>Methylobacter</taxon>
    </lineage>
</organism>
<dbReference type="SMART" id="SM00267">
    <property type="entry name" value="GGDEF"/>
    <property type="match status" value="1"/>
</dbReference>
<reference evidence="4" key="1">
    <citation type="submission" date="2023-01" db="EMBL/GenBank/DDBJ databases">
        <title>Biogeochemical cycle of methane in antarctic sediments.</title>
        <authorList>
            <person name="Roldan D.M."/>
            <person name="Menes R.J."/>
        </authorList>
    </citation>
    <scope>NUCLEOTIDE SEQUENCE [LARGE SCALE GENOMIC DNA]</scope>
    <source>
        <strain evidence="4">K-2018 MAG008</strain>
    </source>
</reference>
<dbReference type="Proteomes" id="UP001160519">
    <property type="component" value="Unassembled WGS sequence"/>
</dbReference>
<dbReference type="Gene3D" id="3.30.70.270">
    <property type="match status" value="1"/>
</dbReference>
<dbReference type="InterPro" id="IPR052163">
    <property type="entry name" value="DGC-Regulatory_Protein"/>
</dbReference>
<dbReference type="Pfam" id="PF00990">
    <property type="entry name" value="GGDEF"/>
    <property type="match status" value="1"/>
</dbReference>
<accession>A0AA43Q8J9</accession>
<feature type="transmembrane region" description="Helical" evidence="2">
    <location>
        <begin position="107"/>
        <end position="138"/>
    </location>
</feature>
<dbReference type="InterPro" id="IPR043128">
    <property type="entry name" value="Rev_trsase/Diguanyl_cyclase"/>
</dbReference>
<evidence type="ECO:0000259" key="3">
    <source>
        <dbReference type="PROSITE" id="PS50887"/>
    </source>
</evidence>
<dbReference type="FunFam" id="3.30.70.270:FF:000001">
    <property type="entry name" value="Diguanylate cyclase domain protein"/>
    <property type="match status" value="1"/>
</dbReference>
<keyword evidence="5" id="KW-1185">Reference proteome</keyword>
<evidence type="ECO:0000313" key="4">
    <source>
        <dbReference type="EMBL" id="MDI1232502.1"/>
    </source>
</evidence>
<feature type="transmembrane region" description="Helical" evidence="2">
    <location>
        <begin position="20"/>
        <end position="40"/>
    </location>
</feature>
<dbReference type="AlphaFoldDB" id="A0AA43Q8J9"/>
<evidence type="ECO:0000313" key="5">
    <source>
        <dbReference type="Proteomes" id="UP001160519"/>
    </source>
</evidence>
<dbReference type="PROSITE" id="PS50887">
    <property type="entry name" value="GGDEF"/>
    <property type="match status" value="1"/>
</dbReference>
<comment type="caution">
    <text evidence="4">The sequence shown here is derived from an EMBL/GenBank/DDBJ whole genome shotgun (WGS) entry which is preliminary data.</text>
</comment>
<keyword evidence="2" id="KW-0472">Membrane</keyword>
<proteinExistence type="predicted"/>
<protein>
    <submittedName>
        <fullName evidence="4">GGDEF domain-containing protein</fullName>
    </submittedName>
</protein>
<sequence>MTKEPFFRLNQEPEALSGFSRTVAEIEWLLLVLMLFYLVVGHTEESVKIFLLGGLCAFAGFVMAFHYFNFFTQANIWKLALETWVMILLITWFVWHTGRQDSLLLNLYFLPIITSALALGKLTTLLEVLLIGSCYLYLGKNDLAGGEFFSLSQSSVLLTWLFPMLLVGYITTMLSNDIYHAFSRIKTTAQTDELTNLYNRRAFMELLEKQLQQARRGGYTFSLLLGDCDNLKSVNDQYGHEAGNLLLQTIADNFRHCLRGCDTAARYGGDEFTVLLPETTVEAAERVAKRIKDTLVASSFNYRSNAITTDISIGIATYPQHGDTAEALLYHADQAMYANKRESKNQVAAQVAI</sequence>
<evidence type="ECO:0000256" key="2">
    <source>
        <dbReference type="SAM" id="Phobius"/>
    </source>
</evidence>
<dbReference type="EMBL" id="JAQSDF010000095">
    <property type="protein sequence ID" value="MDI1232502.1"/>
    <property type="molecule type" value="Genomic_DNA"/>
</dbReference>
<dbReference type="PANTHER" id="PTHR46663:SF2">
    <property type="entry name" value="GGDEF DOMAIN-CONTAINING PROTEIN"/>
    <property type="match status" value="1"/>
</dbReference>